<accession>A0A0D3EDE2</accession>
<evidence type="ECO:0000313" key="2">
    <source>
        <dbReference type="Proteomes" id="UP000032141"/>
    </source>
</evidence>
<reference evidence="1" key="2">
    <citation type="submission" date="2015-03" db="UniProtKB">
        <authorList>
            <consortium name="EnsemblPlants"/>
        </authorList>
    </citation>
    <scope>IDENTIFICATION</scope>
</reference>
<dbReference type="Gramene" id="Bo9g148510.1">
    <property type="protein sequence ID" value="Bo9g148510.1"/>
    <property type="gene ID" value="Bo9g148510"/>
</dbReference>
<sequence>MFVSEMRSQKGCTFDHKTEIGERTWSASGNPQARRPRVGHWWAILSPCYRAPSD</sequence>
<dbReference type="Proteomes" id="UP000032141">
    <property type="component" value="Chromosome C9"/>
</dbReference>
<dbReference type="EnsemblPlants" id="Bo9g148510.1">
    <property type="protein sequence ID" value="Bo9g148510.1"/>
    <property type="gene ID" value="Bo9g148510"/>
</dbReference>
<proteinExistence type="predicted"/>
<keyword evidence="2" id="KW-1185">Reference proteome</keyword>
<protein>
    <submittedName>
        <fullName evidence="1">Uncharacterized protein</fullName>
    </submittedName>
</protein>
<name>A0A0D3EDE2_BRAOL</name>
<evidence type="ECO:0000313" key="1">
    <source>
        <dbReference type="EnsemblPlants" id="Bo9g148510.1"/>
    </source>
</evidence>
<dbReference type="HOGENOM" id="CLU_3053172_0_0_1"/>
<dbReference type="AlphaFoldDB" id="A0A0D3EDE2"/>
<organism evidence="1 2">
    <name type="scientific">Brassica oleracea var. oleracea</name>
    <dbReference type="NCBI Taxonomy" id="109376"/>
    <lineage>
        <taxon>Eukaryota</taxon>
        <taxon>Viridiplantae</taxon>
        <taxon>Streptophyta</taxon>
        <taxon>Embryophyta</taxon>
        <taxon>Tracheophyta</taxon>
        <taxon>Spermatophyta</taxon>
        <taxon>Magnoliopsida</taxon>
        <taxon>eudicotyledons</taxon>
        <taxon>Gunneridae</taxon>
        <taxon>Pentapetalae</taxon>
        <taxon>rosids</taxon>
        <taxon>malvids</taxon>
        <taxon>Brassicales</taxon>
        <taxon>Brassicaceae</taxon>
        <taxon>Brassiceae</taxon>
        <taxon>Brassica</taxon>
    </lineage>
</organism>
<reference evidence="1 2" key="1">
    <citation type="journal article" date="2014" name="Genome Biol.">
        <title>Transcriptome and methylome profiling reveals relics of genome dominance in the mesopolyploid Brassica oleracea.</title>
        <authorList>
            <person name="Parkin I.A."/>
            <person name="Koh C."/>
            <person name="Tang H."/>
            <person name="Robinson S.J."/>
            <person name="Kagale S."/>
            <person name="Clarke W.E."/>
            <person name="Town C.D."/>
            <person name="Nixon J."/>
            <person name="Krishnakumar V."/>
            <person name="Bidwell S.L."/>
            <person name="Denoeud F."/>
            <person name="Belcram H."/>
            <person name="Links M.G."/>
            <person name="Just J."/>
            <person name="Clarke C."/>
            <person name="Bender T."/>
            <person name="Huebert T."/>
            <person name="Mason A.S."/>
            <person name="Pires J.C."/>
            <person name="Barker G."/>
            <person name="Moore J."/>
            <person name="Walley P.G."/>
            <person name="Manoli S."/>
            <person name="Batley J."/>
            <person name="Edwards D."/>
            <person name="Nelson M.N."/>
            <person name="Wang X."/>
            <person name="Paterson A.H."/>
            <person name="King G."/>
            <person name="Bancroft I."/>
            <person name="Chalhoub B."/>
            <person name="Sharpe A.G."/>
        </authorList>
    </citation>
    <scope>NUCLEOTIDE SEQUENCE</scope>
    <source>
        <strain evidence="1 2">cv. TO1000</strain>
    </source>
</reference>